<dbReference type="STRING" id="1795632.TH606_00535"/>
<evidence type="ECO:0000313" key="4">
    <source>
        <dbReference type="EMBL" id="OAG28620.1"/>
    </source>
</evidence>
<accession>A0A177EB29</accession>
<proteinExistence type="inferred from homology"/>
<comment type="similarity">
    <text evidence="1">Belongs to the bacterial secretin family.</text>
</comment>
<feature type="chain" id="PRO_5008060274" description="Type II/III secretion system secretin-like domain-containing protein" evidence="2">
    <location>
        <begin position="19"/>
        <end position="501"/>
    </location>
</feature>
<comment type="caution">
    <text evidence="4">The sequence shown here is derived from an EMBL/GenBank/DDBJ whole genome shotgun (WGS) entry which is preliminary data.</text>
</comment>
<keyword evidence="5" id="KW-1185">Reference proteome</keyword>
<protein>
    <recommendedName>
        <fullName evidence="3">Type II/III secretion system secretin-like domain-containing protein</fullName>
    </recommendedName>
</protein>
<dbReference type="Gene3D" id="3.30.1370.130">
    <property type="match status" value="1"/>
</dbReference>
<organism evidence="4 5">
    <name type="scientific">Thermodesulfatator autotrophicus</name>
    <dbReference type="NCBI Taxonomy" id="1795632"/>
    <lineage>
        <taxon>Bacteria</taxon>
        <taxon>Pseudomonadati</taxon>
        <taxon>Thermodesulfobacteriota</taxon>
        <taxon>Thermodesulfobacteria</taxon>
        <taxon>Thermodesulfobacteriales</taxon>
        <taxon>Thermodesulfatatoraceae</taxon>
        <taxon>Thermodesulfatator</taxon>
    </lineage>
</organism>
<dbReference type="RefSeq" id="WP_068540510.1">
    <property type="nucleotide sequence ID" value="NZ_LSFI01000002.1"/>
</dbReference>
<keyword evidence="2" id="KW-0732">Signal</keyword>
<feature type="domain" description="Type II/III secretion system secretin-like" evidence="3">
    <location>
        <begin position="326"/>
        <end position="500"/>
    </location>
</feature>
<dbReference type="PROSITE" id="PS51257">
    <property type="entry name" value="PROKAR_LIPOPROTEIN"/>
    <property type="match status" value="1"/>
</dbReference>
<dbReference type="PANTHER" id="PTHR30332">
    <property type="entry name" value="PROBABLE GENERAL SECRETION PATHWAY PROTEIN D"/>
    <property type="match status" value="1"/>
</dbReference>
<dbReference type="AlphaFoldDB" id="A0A177EB29"/>
<dbReference type="InterPro" id="IPR004846">
    <property type="entry name" value="T2SS/T3SS_dom"/>
</dbReference>
<dbReference type="InterPro" id="IPR050810">
    <property type="entry name" value="Bact_Secretion_Sys_Channel"/>
</dbReference>
<dbReference type="GO" id="GO:0009306">
    <property type="term" value="P:protein secretion"/>
    <property type="evidence" value="ECO:0007669"/>
    <property type="project" value="InterPro"/>
</dbReference>
<dbReference type="Proteomes" id="UP000076964">
    <property type="component" value="Unassembled WGS sequence"/>
</dbReference>
<dbReference type="Pfam" id="PF00263">
    <property type="entry name" value="Secretin"/>
    <property type="match status" value="1"/>
</dbReference>
<dbReference type="GO" id="GO:0015627">
    <property type="term" value="C:type II protein secretion system complex"/>
    <property type="evidence" value="ECO:0007669"/>
    <property type="project" value="TreeGrafter"/>
</dbReference>
<evidence type="ECO:0000259" key="3">
    <source>
        <dbReference type="Pfam" id="PF00263"/>
    </source>
</evidence>
<gene>
    <name evidence="4" type="ORF">TH606_00535</name>
</gene>
<dbReference type="PRINTS" id="PR00811">
    <property type="entry name" value="BCTERIALGSPD"/>
</dbReference>
<name>A0A177EB29_9BACT</name>
<evidence type="ECO:0000256" key="2">
    <source>
        <dbReference type="SAM" id="SignalP"/>
    </source>
</evidence>
<dbReference type="EMBL" id="LSFI01000002">
    <property type="protein sequence ID" value="OAG28620.1"/>
    <property type="molecule type" value="Genomic_DNA"/>
</dbReference>
<reference evidence="4 5" key="1">
    <citation type="submission" date="2016-02" db="EMBL/GenBank/DDBJ databases">
        <title>Draft genome sequence of Thermodesulfatator sp. S606.</title>
        <authorList>
            <person name="Lai Q."/>
            <person name="Cao J."/>
            <person name="Dupont S."/>
            <person name="Shao Z."/>
            <person name="Jebbar M."/>
            <person name="Alain K."/>
        </authorList>
    </citation>
    <scope>NUCLEOTIDE SEQUENCE [LARGE SCALE GENOMIC DNA]</scope>
    <source>
        <strain evidence="4 5">S606</strain>
    </source>
</reference>
<feature type="signal peptide" evidence="2">
    <location>
        <begin position="1"/>
        <end position="18"/>
    </location>
</feature>
<evidence type="ECO:0000256" key="1">
    <source>
        <dbReference type="RuleBase" id="RU004003"/>
    </source>
</evidence>
<evidence type="ECO:0000313" key="5">
    <source>
        <dbReference type="Proteomes" id="UP000076964"/>
    </source>
</evidence>
<dbReference type="InterPro" id="IPR001775">
    <property type="entry name" value="GspD/PilQ"/>
</dbReference>
<dbReference type="PANTHER" id="PTHR30332:SF17">
    <property type="entry name" value="TYPE IV PILIATION SYSTEM PROTEIN DR_0774-RELATED"/>
    <property type="match status" value="1"/>
</dbReference>
<sequence length="501" mass="57183">MKKIITFILLGFILTSCASSSNYNNSNIENYTLHIPEITSNGSQKNISQEKTNKKEEIEFKPKFKELSPLEKERINISVVNEDFEKILFIIAKAAGLNLIINDDIKKELPEEKRLITINLNQVTLKTALDIITNLTETTYKIKNGIIYISLYEEKFFDLNFLTSIRSSNYELGGDVLGNEDQKTEEDITTPLKGKIEIKGNTERKNIFDTIKNNIEKLLSKNGQYTLNEYTGTLYIRDKAKNIKTVSSFIKRIKEKYSKQVLIEAKIIEVNLEKKYQLGIRWENILRNNLKDTLHLSSSSSFFWNNSQSFILNLTGNPYFDIILEAIKKYGQIKIISNPRIRTIHGQPAFIGVGKSIAYIKEIKRETTASEGITTVETTIETSSVFDGLIFKVIPYLDKDDNILLSIIPIKSDITKLNTSTIDDYQITLPEINLRETSTVIKTRNNDLIIISGLIMNKEEKNNYSVPIISKAPIIGNLFKSREDLSSKVELVILLKVNLIK</sequence>
<dbReference type="OrthoDB" id="9775455at2"/>